<proteinExistence type="predicted"/>
<dbReference type="AlphaFoldDB" id="A0A9P1IBZ3"/>
<name>A0A9P1IBZ3_9PELO</name>
<feature type="chain" id="PRO_5040461562" description="Saposin B-type domain-containing protein" evidence="1">
    <location>
        <begin position="19"/>
        <end position="172"/>
    </location>
</feature>
<gene>
    <name evidence="2" type="ORF">CAMP_LOCUS4808</name>
</gene>
<dbReference type="InterPro" id="IPR011001">
    <property type="entry name" value="Saposin-like"/>
</dbReference>
<keyword evidence="1" id="KW-0732">Signal</keyword>
<evidence type="ECO:0000313" key="2">
    <source>
        <dbReference type="EMBL" id="CAI5442171.1"/>
    </source>
</evidence>
<dbReference type="Proteomes" id="UP001152747">
    <property type="component" value="Unassembled WGS sequence"/>
</dbReference>
<organism evidence="2 3">
    <name type="scientific">Caenorhabditis angaria</name>
    <dbReference type="NCBI Taxonomy" id="860376"/>
    <lineage>
        <taxon>Eukaryota</taxon>
        <taxon>Metazoa</taxon>
        <taxon>Ecdysozoa</taxon>
        <taxon>Nematoda</taxon>
        <taxon>Chromadorea</taxon>
        <taxon>Rhabditida</taxon>
        <taxon>Rhabditina</taxon>
        <taxon>Rhabditomorpha</taxon>
        <taxon>Rhabditoidea</taxon>
        <taxon>Rhabditidae</taxon>
        <taxon>Peloderinae</taxon>
        <taxon>Caenorhabditis</taxon>
    </lineage>
</organism>
<evidence type="ECO:0008006" key="4">
    <source>
        <dbReference type="Google" id="ProtNLM"/>
    </source>
</evidence>
<protein>
    <recommendedName>
        <fullName evidence="4">Saposin B-type domain-containing protein</fullName>
    </recommendedName>
</protein>
<dbReference type="EMBL" id="CANHGI010000002">
    <property type="protein sequence ID" value="CAI5442171.1"/>
    <property type="molecule type" value="Genomic_DNA"/>
</dbReference>
<evidence type="ECO:0000256" key="1">
    <source>
        <dbReference type="SAM" id="SignalP"/>
    </source>
</evidence>
<feature type="signal peptide" evidence="1">
    <location>
        <begin position="1"/>
        <end position="18"/>
    </location>
</feature>
<dbReference type="SUPFAM" id="SSF47862">
    <property type="entry name" value="Saposin"/>
    <property type="match status" value="1"/>
</dbReference>
<comment type="caution">
    <text evidence="2">The sequence shown here is derived from an EMBL/GenBank/DDBJ whole genome shotgun (WGS) entry which is preliminary data.</text>
</comment>
<sequence length="172" mass="19703">MKRILIVGFLMISSIVFCIPIKPEKVKPDYKVIKYLYTRENETDVMDPEAPEFQIVPMDFLCEFCQVVIIKLKDRQLTESDFEQKIREECNNSTKTEESSLCDVINRVNLDKLRKEDSKKICEEQSMCNGLNTIPEFAGSDISENEKVQIVAGNKNVNASLLVEDIAPPYNS</sequence>
<accession>A0A9P1IBZ3</accession>
<evidence type="ECO:0000313" key="3">
    <source>
        <dbReference type="Proteomes" id="UP001152747"/>
    </source>
</evidence>
<dbReference type="OrthoDB" id="5871222at2759"/>
<keyword evidence="3" id="KW-1185">Reference proteome</keyword>
<reference evidence="2" key="1">
    <citation type="submission" date="2022-11" db="EMBL/GenBank/DDBJ databases">
        <authorList>
            <person name="Kikuchi T."/>
        </authorList>
    </citation>
    <scope>NUCLEOTIDE SEQUENCE</scope>
    <source>
        <strain evidence="2">PS1010</strain>
    </source>
</reference>